<reference evidence="1 2" key="1">
    <citation type="journal article" date="2017" name="Genome Announc.">
        <title>Draft Genome Sequences of Four Alkaliphilic Bacteria Belonging to the Anaerobacillus Genus.</title>
        <authorList>
            <person name="Bassil N.M."/>
            <person name="Lloyd J.R."/>
        </authorList>
    </citation>
    <scope>NUCLEOTIDE SEQUENCE [LARGE SCALE GENOMIC DNA]</scope>
    <source>
        <strain evidence="1 2">NB2006</strain>
    </source>
</reference>
<proteinExistence type="predicted"/>
<keyword evidence="2" id="KW-1185">Reference proteome</keyword>
<evidence type="ECO:0000313" key="2">
    <source>
        <dbReference type="Proteomes" id="UP000180175"/>
    </source>
</evidence>
<dbReference type="OrthoDB" id="2988991at2"/>
<accession>A0A7S7LCD7</accession>
<dbReference type="EMBL" id="CP063356">
    <property type="protein sequence ID" value="QOY38444.2"/>
    <property type="molecule type" value="Genomic_DNA"/>
</dbReference>
<dbReference type="Proteomes" id="UP000180175">
    <property type="component" value="Chromosome"/>
</dbReference>
<dbReference type="KEGG" id="aia:AWH56_001080"/>
<name>A0A7S7LCD7_9BACI</name>
<reference evidence="1 2" key="2">
    <citation type="journal article" date="2019" name="Int. J. Syst. Evol. Microbiol.">
        <title>Anaerobacillus isosaccharinicus sp. nov., an alkaliphilic bacterium which degrades isosaccharinic acid.</title>
        <authorList>
            <person name="Bassil N.M."/>
            <person name="Lloyd J.R."/>
        </authorList>
    </citation>
    <scope>NUCLEOTIDE SEQUENCE [LARGE SCALE GENOMIC DNA]</scope>
    <source>
        <strain evidence="1 2">NB2006</strain>
    </source>
</reference>
<sequence length="128" mass="13877">MENRGILTSMVYGLVTILVIILSVSFIISLLLRFTSLTESSFSWIIIGLTFIALIVGGFVSGGKSKQKGWMVGAGTGLLYSLLVFLVQYLGYNATFTLEQYLFHGGFLLAAIIGGIMGVNVVRNSRMV</sequence>
<gene>
    <name evidence="1" type="ORF">AWH56_001080</name>
</gene>
<organism evidence="1 2">
    <name type="scientific">Anaerobacillus isosaccharinicus</name>
    <dbReference type="NCBI Taxonomy" id="1532552"/>
    <lineage>
        <taxon>Bacteria</taxon>
        <taxon>Bacillati</taxon>
        <taxon>Bacillota</taxon>
        <taxon>Bacilli</taxon>
        <taxon>Bacillales</taxon>
        <taxon>Bacillaceae</taxon>
        <taxon>Anaerobacillus</taxon>
    </lineage>
</organism>
<protein>
    <submittedName>
        <fullName evidence="1">TIGR04086 family membrane protein</fullName>
    </submittedName>
</protein>
<dbReference type="InterPro" id="IPR023804">
    <property type="entry name" value="DUF3792_TM"/>
</dbReference>
<dbReference type="NCBIfam" id="TIGR04086">
    <property type="entry name" value="TIGR04086_membr"/>
    <property type="match status" value="1"/>
</dbReference>
<evidence type="ECO:0000313" key="1">
    <source>
        <dbReference type="EMBL" id="QOY38444.2"/>
    </source>
</evidence>
<dbReference type="Pfam" id="PF12670">
    <property type="entry name" value="DUF3792"/>
    <property type="match status" value="1"/>
</dbReference>